<feature type="transmembrane region" description="Helical" evidence="11">
    <location>
        <begin position="181"/>
        <end position="198"/>
    </location>
</feature>
<evidence type="ECO:0000313" key="14">
    <source>
        <dbReference type="Proteomes" id="UP000244956"/>
    </source>
</evidence>
<comment type="subcellular location">
    <subcellularLocation>
        <location evidence="2">Cell inner membrane</location>
        <topology evidence="2">Multi-pass membrane protein</topology>
    </subcellularLocation>
</comment>
<feature type="transmembrane region" description="Helical" evidence="11">
    <location>
        <begin position="294"/>
        <end position="313"/>
    </location>
</feature>
<reference evidence="13 14" key="1">
    <citation type="submission" date="2018-05" db="EMBL/GenBank/DDBJ databases">
        <title>Marinilabilia rubrum sp. nov., isolated from saltern sediment.</title>
        <authorList>
            <person name="Zhang R."/>
        </authorList>
    </citation>
    <scope>NUCLEOTIDE SEQUENCE [LARGE SCALE GENOMIC DNA]</scope>
    <source>
        <strain evidence="13 14">WTE16</strain>
    </source>
</reference>
<organism evidence="13 14">
    <name type="scientific">Marinilabilia rubra</name>
    <dbReference type="NCBI Taxonomy" id="2162893"/>
    <lineage>
        <taxon>Bacteria</taxon>
        <taxon>Pseudomonadati</taxon>
        <taxon>Bacteroidota</taxon>
        <taxon>Bacteroidia</taxon>
        <taxon>Marinilabiliales</taxon>
        <taxon>Marinilabiliaceae</taxon>
        <taxon>Marinilabilia</taxon>
    </lineage>
</organism>
<dbReference type="PROSITE" id="PS50850">
    <property type="entry name" value="MFS"/>
    <property type="match status" value="1"/>
</dbReference>
<dbReference type="Gene3D" id="1.20.1250.20">
    <property type="entry name" value="MFS general substrate transporter like domains"/>
    <property type="match status" value="2"/>
</dbReference>
<name>A0A2U2BAW1_9BACT</name>
<feature type="domain" description="Major facilitator superfamily (MFS) profile" evidence="12">
    <location>
        <begin position="9"/>
        <end position="404"/>
    </location>
</feature>
<feature type="transmembrane region" description="Helical" evidence="11">
    <location>
        <begin position="142"/>
        <end position="161"/>
    </location>
</feature>
<dbReference type="InterPro" id="IPR011701">
    <property type="entry name" value="MFS"/>
</dbReference>
<dbReference type="OrthoDB" id="9786665at2"/>
<evidence type="ECO:0000313" key="13">
    <source>
        <dbReference type="EMBL" id="PWE00201.1"/>
    </source>
</evidence>
<dbReference type="PANTHER" id="PTHR43702:SF3">
    <property type="entry name" value="PROTEIN TSGA"/>
    <property type="match status" value="1"/>
</dbReference>
<dbReference type="NCBIfam" id="TIGR01272">
    <property type="entry name" value="gluP"/>
    <property type="match status" value="1"/>
</dbReference>
<comment type="caution">
    <text evidence="13">The sequence shown here is derived from an EMBL/GenBank/DDBJ whole genome shotgun (WGS) entry which is preliminary data.</text>
</comment>
<feature type="transmembrane region" description="Helical" evidence="11">
    <location>
        <begin position="51"/>
        <end position="71"/>
    </location>
</feature>
<dbReference type="InterPro" id="IPR005964">
    <property type="entry name" value="Glc/Gal_transptr_bac"/>
</dbReference>
<evidence type="ECO:0000259" key="12">
    <source>
        <dbReference type="PROSITE" id="PS50850"/>
    </source>
</evidence>
<dbReference type="InterPro" id="IPR020846">
    <property type="entry name" value="MFS_dom"/>
</dbReference>
<dbReference type="RefSeq" id="WP_109263824.1">
    <property type="nucleotide sequence ID" value="NZ_QEWP01000004.1"/>
</dbReference>
<keyword evidence="10 11" id="KW-0472">Membrane</keyword>
<feature type="transmembrane region" description="Helical" evidence="11">
    <location>
        <begin position="227"/>
        <end position="248"/>
    </location>
</feature>
<gene>
    <name evidence="13" type="ORF">DDZ16_07575</name>
</gene>
<evidence type="ECO:0000256" key="6">
    <source>
        <dbReference type="ARBA" id="ARBA00022519"/>
    </source>
</evidence>
<dbReference type="Proteomes" id="UP000244956">
    <property type="component" value="Unassembled WGS sequence"/>
</dbReference>
<evidence type="ECO:0000256" key="3">
    <source>
        <dbReference type="ARBA" id="ARBA00009120"/>
    </source>
</evidence>
<dbReference type="InterPro" id="IPR036259">
    <property type="entry name" value="MFS_trans_sf"/>
</dbReference>
<evidence type="ECO:0000256" key="5">
    <source>
        <dbReference type="ARBA" id="ARBA00022475"/>
    </source>
</evidence>
<keyword evidence="7" id="KW-0762">Sugar transport</keyword>
<evidence type="ECO:0000256" key="7">
    <source>
        <dbReference type="ARBA" id="ARBA00022597"/>
    </source>
</evidence>
<keyword evidence="8 11" id="KW-0812">Transmembrane</keyword>
<dbReference type="SUPFAM" id="SSF103473">
    <property type="entry name" value="MFS general substrate transporter"/>
    <property type="match status" value="1"/>
</dbReference>
<comment type="function">
    <text evidence="1">Intake of glucose and galactose.</text>
</comment>
<evidence type="ECO:0000256" key="1">
    <source>
        <dbReference type="ARBA" id="ARBA00003321"/>
    </source>
</evidence>
<feature type="transmembrane region" description="Helical" evidence="11">
    <location>
        <begin position="7"/>
        <end position="31"/>
    </location>
</feature>
<feature type="transmembrane region" description="Helical" evidence="11">
    <location>
        <begin position="319"/>
        <end position="338"/>
    </location>
</feature>
<dbReference type="EMBL" id="QEWP01000004">
    <property type="protein sequence ID" value="PWE00201.1"/>
    <property type="molecule type" value="Genomic_DNA"/>
</dbReference>
<dbReference type="AlphaFoldDB" id="A0A2U2BAW1"/>
<evidence type="ECO:0000256" key="4">
    <source>
        <dbReference type="ARBA" id="ARBA00022448"/>
    </source>
</evidence>
<protein>
    <submittedName>
        <fullName evidence="13">Glucose/galactose MFS transporter</fullName>
    </submittedName>
</protein>
<dbReference type="GO" id="GO:0055056">
    <property type="term" value="F:D-glucose transmembrane transporter activity"/>
    <property type="evidence" value="ECO:0007669"/>
    <property type="project" value="InterPro"/>
</dbReference>
<keyword evidence="14" id="KW-1185">Reference proteome</keyword>
<feature type="transmembrane region" description="Helical" evidence="11">
    <location>
        <begin position="109"/>
        <end position="130"/>
    </location>
</feature>
<feature type="transmembrane region" description="Helical" evidence="11">
    <location>
        <begin position="268"/>
        <end position="287"/>
    </location>
</feature>
<comment type="similarity">
    <text evidence="3">Belongs to the major facilitator superfamily. FHS transporter (TC 2.A.1.7) family.</text>
</comment>
<feature type="transmembrane region" description="Helical" evidence="11">
    <location>
        <begin position="380"/>
        <end position="400"/>
    </location>
</feature>
<dbReference type="Pfam" id="PF07690">
    <property type="entry name" value="MFS_1"/>
    <property type="match status" value="1"/>
</dbReference>
<evidence type="ECO:0000256" key="11">
    <source>
        <dbReference type="SAM" id="Phobius"/>
    </source>
</evidence>
<dbReference type="GO" id="GO:0005886">
    <property type="term" value="C:plasma membrane"/>
    <property type="evidence" value="ECO:0007669"/>
    <property type="project" value="UniProtKB-SubCell"/>
</dbReference>
<evidence type="ECO:0000256" key="2">
    <source>
        <dbReference type="ARBA" id="ARBA00004429"/>
    </source>
</evidence>
<dbReference type="PANTHER" id="PTHR43702">
    <property type="entry name" value="L-FUCOSE-PROTON SYMPORTER"/>
    <property type="match status" value="1"/>
</dbReference>
<dbReference type="InterPro" id="IPR050375">
    <property type="entry name" value="MFS_TsgA-like"/>
</dbReference>
<sequence>MAKNKYLFPLIIMAALFFLIGFMTTMNNSMIDFLKEAFGLDNRPNGQILKQLPNTFFFGAYALSVPVGLMIHRIGYKNGVTTGVGLLALGIVLCIPLVALGYIPFLFGVAVFAIGIVFLQVAANPYVNALGPAKTAASRLTLTNFLNSVATVIAPMFVSMLIISDGADASEMAPTQVQEPFMIIGGIAVVIFVVMFFLKLPQIKGDEHDDAEVPKEYKSSAFKYTHVWLGSLAIFFYMGIEIGIPSFFADYTKQLGLDFSSAQRTDMLKYYWGGLMVGRLLGIFILQKYTARQILTLCSVGGIVLVASSFAVGSSNAPLAMWLLLGTGLAHSIMWPTIYNLALEDLGPHAGVASGVISSAVIGAAILTPMMGAIQALTGSVVFAISCLFVYYLYLVFFATKGSKIR</sequence>
<keyword evidence="6" id="KW-0997">Cell inner membrane</keyword>
<proteinExistence type="inferred from homology"/>
<feature type="transmembrane region" description="Helical" evidence="11">
    <location>
        <begin position="83"/>
        <end position="103"/>
    </location>
</feature>
<keyword evidence="4" id="KW-0813">Transport</keyword>
<accession>A0A2U2BAW1</accession>
<keyword evidence="9 11" id="KW-1133">Transmembrane helix</keyword>
<evidence type="ECO:0000256" key="10">
    <source>
        <dbReference type="ARBA" id="ARBA00023136"/>
    </source>
</evidence>
<evidence type="ECO:0000256" key="9">
    <source>
        <dbReference type="ARBA" id="ARBA00022989"/>
    </source>
</evidence>
<evidence type="ECO:0000256" key="8">
    <source>
        <dbReference type="ARBA" id="ARBA00022692"/>
    </source>
</evidence>
<dbReference type="GO" id="GO:0005354">
    <property type="term" value="F:galactose transmembrane transporter activity"/>
    <property type="evidence" value="ECO:0007669"/>
    <property type="project" value="InterPro"/>
</dbReference>
<keyword evidence="5" id="KW-1003">Cell membrane</keyword>
<feature type="transmembrane region" description="Helical" evidence="11">
    <location>
        <begin position="350"/>
        <end position="374"/>
    </location>
</feature>
<dbReference type="GO" id="GO:1904659">
    <property type="term" value="P:D-glucose transmembrane transport"/>
    <property type="evidence" value="ECO:0007669"/>
    <property type="project" value="InterPro"/>
</dbReference>